<keyword evidence="4" id="KW-1185">Reference proteome</keyword>
<reference evidence="3 4" key="1">
    <citation type="submission" date="2017-06" db="EMBL/GenBank/DDBJ databases">
        <title>Genome of Fusarium nygamai isolate CS10214.</title>
        <authorList>
            <person name="Gardiner D.M."/>
            <person name="Obanor F."/>
            <person name="Kazan K."/>
        </authorList>
    </citation>
    <scope>NUCLEOTIDE SEQUENCE [LARGE SCALE GENOMIC DNA]</scope>
    <source>
        <strain evidence="3 4">CS10214</strain>
    </source>
</reference>
<dbReference type="Proteomes" id="UP000236664">
    <property type="component" value="Unassembled WGS sequence"/>
</dbReference>
<evidence type="ECO:0000256" key="2">
    <source>
        <dbReference type="SAM" id="Phobius"/>
    </source>
</evidence>
<accession>A0A2K0USA9</accession>
<dbReference type="STRING" id="42673.A0A2K0USA9"/>
<dbReference type="EMBL" id="MTQA01000354">
    <property type="protein sequence ID" value="PNP60675.1"/>
    <property type="molecule type" value="Genomic_DNA"/>
</dbReference>
<proteinExistence type="predicted"/>
<keyword evidence="2" id="KW-0812">Transmembrane</keyword>
<organism evidence="3 4">
    <name type="scientific">Gibberella nygamai</name>
    <name type="common">Bean root rot disease fungus</name>
    <name type="synonym">Fusarium nygamai</name>
    <dbReference type="NCBI Taxonomy" id="42673"/>
    <lineage>
        <taxon>Eukaryota</taxon>
        <taxon>Fungi</taxon>
        <taxon>Dikarya</taxon>
        <taxon>Ascomycota</taxon>
        <taxon>Pezizomycotina</taxon>
        <taxon>Sordariomycetes</taxon>
        <taxon>Hypocreomycetidae</taxon>
        <taxon>Hypocreales</taxon>
        <taxon>Nectriaceae</taxon>
        <taxon>Fusarium</taxon>
        <taxon>Fusarium fujikuroi species complex</taxon>
    </lineage>
</organism>
<feature type="transmembrane region" description="Helical" evidence="2">
    <location>
        <begin position="189"/>
        <end position="212"/>
    </location>
</feature>
<sequence length="323" mass="34871">MAIQHPVARDDQFNGHSIGHQLRRDVTPEECYQCESAYQYVRQMQRNEKLCAGDAFYDLYSICVGCIEDNIDSGSPRDYVEPNLGRYIDYCAQFTSLTKWAFMGATPATSTTSTTLRTQDTITASAKEADDGGTDGAIITGRIGEHKETSIPVSTTNTMSQTTTEVTQSGGSASSSNAPKKYSSSSSKAWIAGAVVPSVLFVAVAVALAIWWRKRRNRTQKGPKAPHVDDVAGSSGFDKPELDSQGIARPRSKEEAIMSTSRAVHDTAVLPGPTEMPENGLNRVELHSEATGGTGQNHGSGPYYELPATGATVYEVPMKPYQS</sequence>
<name>A0A2K0USA9_GIBNY</name>
<dbReference type="AlphaFoldDB" id="A0A2K0USA9"/>
<evidence type="ECO:0000313" key="3">
    <source>
        <dbReference type="EMBL" id="PNP60675.1"/>
    </source>
</evidence>
<comment type="caution">
    <text evidence="3">The sequence shown here is derived from an EMBL/GenBank/DDBJ whole genome shotgun (WGS) entry which is preliminary data.</text>
</comment>
<gene>
    <name evidence="3" type="ORF">FNYG_14589</name>
</gene>
<feature type="compositionally biased region" description="Low complexity" evidence="1">
    <location>
        <begin position="153"/>
        <end position="182"/>
    </location>
</feature>
<evidence type="ECO:0000256" key="1">
    <source>
        <dbReference type="SAM" id="MobiDB-lite"/>
    </source>
</evidence>
<keyword evidence="2" id="KW-0472">Membrane</keyword>
<evidence type="ECO:0000313" key="4">
    <source>
        <dbReference type="Proteomes" id="UP000236664"/>
    </source>
</evidence>
<keyword evidence="2" id="KW-1133">Transmembrane helix</keyword>
<dbReference type="OrthoDB" id="5414836at2759"/>
<feature type="region of interest" description="Disordered" evidence="1">
    <location>
        <begin position="148"/>
        <end position="182"/>
    </location>
</feature>
<protein>
    <submittedName>
        <fullName evidence="3">Uncharacterized protein</fullName>
    </submittedName>
</protein>
<feature type="region of interest" description="Disordered" evidence="1">
    <location>
        <begin position="218"/>
        <end position="260"/>
    </location>
</feature>